<dbReference type="EMBL" id="NCVQ01000010">
    <property type="protein sequence ID" value="PWZ05805.1"/>
    <property type="molecule type" value="Genomic_DNA"/>
</dbReference>
<dbReference type="ExpressionAtlas" id="A0A3L6DB70">
    <property type="expression patterns" value="baseline"/>
</dbReference>
<dbReference type="PANTHER" id="PTHR33443:SF30">
    <property type="entry name" value="SARCOSINE DEHYDROGENASE-2C PROTEIN"/>
    <property type="match status" value="1"/>
</dbReference>
<dbReference type="InterPro" id="IPR053234">
    <property type="entry name" value="RPM1_Interactor"/>
</dbReference>
<feature type="region of interest" description="Disordered" evidence="1">
    <location>
        <begin position="1"/>
        <end position="31"/>
    </location>
</feature>
<evidence type="ECO:0000256" key="1">
    <source>
        <dbReference type="SAM" id="MobiDB-lite"/>
    </source>
</evidence>
<sequence length="212" mass="22653">MANVKRSTPVTVPAPAPAPAPAPLDPGATAAMAKKSASTGAAITATKSPAAASPLIVIEIPSSPDASTGGRRSTTKARKRPALWPLVLDDEIEMWTPREKRRLDEDCQILAGDPLASNIEVAPAAASDEIAVVAERGKIACRDYPHPRSACAKHPFSRTPHERYCDQCFCYVCDIAAPCVSWKGPGGHCDASDRDKQWKALRRMMQVNKSKA</sequence>
<gene>
    <name evidence="2" type="ORF">Zm00014a_039517</name>
</gene>
<feature type="compositionally biased region" description="Pro residues" evidence="1">
    <location>
        <begin position="12"/>
        <end position="24"/>
    </location>
</feature>
<dbReference type="Proteomes" id="UP000251960">
    <property type="component" value="Chromosome 9"/>
</dbReference>
<accession>A0A3L6DB70</accession>
<evidence type="ECO:0000313" key="2">
    <source>
        <dbReference type="EMBL" id="PWZ05805.1"/>
    </source>
</evidence>
<dbReference type="PANTHER" id="PTHR33443">
    <property type="entry name" value="ZGC:112980"/>
    <property type="match status" value="1"/>
</dbReference>
<dbReference type="AlphaFoldDB" id="A0A3L6DB70"/>
<comment type="caution">
    <text evidence="2">The sequence shown here is derived from an EMBL/GenBank/DDBJ whole genome shotgun (WGS) entry which is preliminary data.</text>
</comment>
<name>A0A3L6DB70_MAIZE</name>
<proteinExistence type="predicted"/>
<protein>
    <submittedName>
        <fullName evidence="2">Uncharacterized protein</fullName>
    </submittedName>
</protein>
<reference evidence="2" key="1">
    <citation type="journal article" date="2018" name="Nat. Genet.">
        <title>Extensive intraspecific gene order and gene structural variations between Mo17 and other maize genomes.</title>
        <authorList>
            <person name="Sun S."/>
            <person name="Zhou Y."/>
            <person name="Chen J."/>
            <person name="Shi J."/>
            <person name="Zhao H."/>
            <person name="Zhao H."/>
            <person name="Song W."/>
            <person name="Zhang M."/>
            <person name="Cui Y."/>
            <person name="Dong X."/>
            <person name="Liu H."/>
            <person name="Ma X."/>
            <person name="Jiao Y."/>
            <person name="Wang B."/>
            <person name="Wei X."/>
            <person name="Stein J.C."/>
            <person name="Glaubitz J.C."/>
            <person name="Lu F."/>
            <person name="Yu G."/>
            <person name="Liang C."/>
            <person name="Fengler K."/>
            <person name="Li B."/>
            <person name="Rafalski A."/>
            <person name="Schnable P.S."/>
            <person name="Ware D.H."/>
            <person name="Buckler E.S."/>
            <person name="Lai J."/>
        </authorList>
    </citation>
    <scope>NUCLEOTIDE SEQUENCE [LARGE SCALE GENOMIC DNA]</scope>
    <source>
        <tissue evidence="2">Seedling</tissue>
    </source>
</reference>
<organism evidence="2">
    <name type="scientific">Zea mays</name>
    <name type="common">Maize</name>
    <dbReference type="NCBI Taxonomy" id="4577"/>
    <lineage>
        <taxon>Eukaryota</taxon>
        <taxon>Viridiplantae</taxon>
        <taxon>Streptophyta</taxon>
        <taxon>Embryophyta</taxon>
        <taxon>Tracheophyta</taxon>
        <taxon>Spermatophyta</taxon>
        <taxon>Magnoliopsida</taxon>
        <taxon>Liliopsida</taxon>
        <taxon>Poales</taxon>
        <taxon>Poaceae</taxon>
        <taxon>PACMAD clade</taxon>
        <taxon>Panicoideae</taxon>
        <taxon>Andropogonodae</taxon>
        <taxon>Andropogoneae</taxon>
        <taxon>Tripsacinae</taxon>
        <taxon>Zea</taxon>
    </lineage>
</organism>